<dbReference type="Pfam" id="PF15273">
    <property type="entry name" value="NHS"/>
    <property type="match status" value="2"/>
</dbReference>
<feature type="region of interest" description="Disordered" evidence="1">
    <location>
        <begin position="507"/>
        <end position="748"/>
    </location>
</feature>
<feature type="compositionally biased region" description="Polar residues" evidence="1">
    <location>
        <begin position="275"/>
        <end position="290"/>
    </location>
</feature>
<feature type="compositionally biased region" description="Pro residues" evidence="1">
    <location>
        <begin position="163"/>
        <end position="175"/>
    </location>
</feature>
<feature type="compositionally biased region" description="Polar residues" evidence="1">
    <location>
        <begin position="997"/>
        <end position="1012"/>
    </location>
</feature>
<feature type="compositionally biased region" description="Basic and acidic residues" evidence="1">
    <location>
        <begin position="1014"/>
        <end position="1025"/>
    </location>
</feature>
<feature type="region of interest" description="Disordered" evidence="1">
    <location>
        <begin position="141"/>
        <end position="236"/>
    </location>
</feature>
<dbReference type="InterPro" id="IPR024845">
    <property type="entry name" value="NHS-like"/>
</dbReference>
<evidence type="ECO:0000313" key="3">
    <source>
        <dbReference type="Proteomes" id="UP001145742"/>
    </source>
</evidence>
<evidence type="ECO:0000256" key="1">
    <source>
        <dbReference type="SAM" id="MobiDB-lite"/>
    </source>
</evidence>
<dbReference type="EMBL" id="WHWB01034034">
    <property type="protein sequence ID" value="KAJ7414741.1"/>
    <property type="molecule type" value="Genomic_DNA"/>
</dbReference>
<feature type="compositionally biased region" description="Low complexity" evidence="1">
    <location>
        <begin position="1078"/>
        <end position="1097"/>
    </location>
</feature>
<feature type="compositionally biased region" description="Basic and acidic residues" evidence="1">
    <location>
        <begin position="807"/>
        <end position="825"/>
    </location>
</feature>
<feature type="compositionally biased region" description="Polar residues" evidence="1">
    <location>
        <begin position="657"/>
        <end position="701"/>
    </location>
</feature>
<proteinExistence type="predicted"/>
<organism evidence="2 3">
    <name type="scientific">Willisornis vidua</name>
    <name type="common">Xingu scale-backed antbird</name>
    <dbReference type="NCBI Taxonomy" id="1566151"/>
    <lineage>
        <taxon>Eukaryota</taxon>
        <taxon>Metazoa</taxon>
        <taxon>Chordata</taxon>
        <taxon>Craniata</taxon>
        <taxon>Vertebrata</taxon>
        <taxon>Euteleostomi</taxon>
        <taxon>Archelosauria</taxon>
        <taxon>Archosauria</taxon>
        <taxon>Dinosauria</taxon>
        <taxon>Saurischia</taxon>
        <taxon>Theropoda</taxon>
        <taxon>Coelurosauria</taxon>
        <taxon>Aves</taxon>
        <taxon>Neognathae</taxon>
        <taxon>Neoaves</taxon>
        <taxon>Telluraves</taxon>
        <taxon>Australaves</taxon>
        <taxon>Passeriformes</taxon>
        <taxon>Thamnophilidae</taxon>
        <taxon>Willisornis</taxon>
    </lineage>
</organism>
<dbReference type="PANTHER" id="PTHR23039">
    <property type="entry name" value="NANCE-HORAN SYNDROME PROTEIN"/>
    <property type="match status" value="1"/>
</dbReference>
<feature type="region of interest" description="Disordered" evidence="1">
    <location>
        <begin position="804"/>
        <end position="1154"/>
    </location>
</feature>
<accession>A0ABQ9D4D8</accession>
<sequence>MPFYRRSLAVRVRPAGPVTELRDTCSLAALALLRQLAELCGHSVALLGDIEGHLRALARRATHLHHRAARLQALLRGRPLRAAAATATSNLDLESKKVVPAKLPWQQPVNVFLASGRPPGMEQLHQEAQLNLQSLLQEEYEEQYTESRVTGQTFRTTGHLPSDTPPEPSPRPPPAKRLEFVLMPPSQQVAEEESTSSTALSARPPDASLSLPTSPDKQPPWPRAFPLPPVEEKQWHQPGSIQTNIVPINVSETAMNPKSTLRRRRTIIGFPNLSLRDQGSANGPTSSTHTPIAESLSCSFVPEATSRGTAPQEISPRQPLSAPLRKTFSDLGTHCCQLPAAMDGAVTPCASTCNGTQSTPFPPPWSTLGYGSSTSPTAILEKGPTCTSPGGSIPSPSPGSPAAATTSFFISTEEHMGSNGPNFFSSPVPASPSTSGCIREAKGNFLPGSREELESAAGPMRLQVERAGCRFRERSLSVPTDSGSLCSVDITYTETRRGSANYALGYPSASSEGSTSTDNISLGLEPEGQRRRRSKSISLKKAKKKPSPPTRSVSLIKEGQDGDLGLSAALPKDQRPKSLCIPPQLQGHRLVHADPQGSARREPNTAAPHQWHLTDWKGGSDPYQSLSSSSTTTGTTAIECAKTRDSSESLVSPSVSRATTPSQLSAEADLKTSSPGRPTGLMSPSSGYSSQSETPTPTIPTSAILGHSPHQVRVRPLVPERKSSLPPTSPMERSPKTRLSFDLPQTPPAHLDLSGLKISLKGKTKVSRHHSDSTFGTKLAQKTSPIMPIMPVVTQSDLRSVRLRSISRSETEDNADSPEHMEEPARGPCPGPERKVKPPVAEKPPLAKRPPCILPKPPVLREEGPLSPSGTAAKEKGLPQDCFVVLRRGELRRGLGEPPSSMTPAGPRRLSQGSLEELQPERSSAADGERRKAKVPPPVPKKPSVLYLPLMPSPAQLGASMGDLPPTPSPIITLNTDLTCCDPDPEEPLSPKAVGNMQASDPASEQGSSAETSTEEKSFASDKTAESIVEEDDEVFTTSRTTEDLFTVIHRSKRKVLGRKEPGDTFSSRPTSHSPVKTSGSPTSESPAAAGSSGKSSSRNEDFKALLQKKSSKTSPGTRPSAAELLKTTNPLARRVITEFAPELDSANSPKSQP</sequence>
<feature type="compositionally biased region" description="Polar residues" evidence="1">
    <location>
        <begin position="146"/>
        <end position="156"/>
    </location>
</feature>
<protein>
    <submittedName>
        <fullName evidence="2">NHS-like protein 2</fullName>
    </submittedName>
</protein>
<dbReference type="Gene3D" id="1.20.5.340">
    <property type="match status" value="1"/>
</dbReference>
<dbReference type="Proteomes" id="UP001145742">
    <property type="component" value="Unassembled WGS sequence"/>
</dbReference>
<feature type="compositionally biased region" description="Polar residues" evidence="1">
    <location>
        <begin position="1065"/>
        <end position="1077"/>
    </location>
</feature>
<feature type="compositionally biased region" description="Basic residues" evidence="1">
    <location>
        <begin position="530"/>
        <end position="546"/>
    </location>
</feature>
<keyword evidence="3" id="KW-1185">Reference proteome</keyword>
<feature type="compositionally biased region" description="Pro residues" evidence="1">
    <location>
        <begin position="217"/>
        <end position="229"/>
    </location>
</feature>
<comment type="caution">
    <text evidence="2">The sequence shown here is derived from an EMBL/GenBank/DDBJ whole genome shotgun (WGS) entry which is preliminary data.</text>
</comment>
<evidence type="ECO:0000313" key="2">
    <source>
        <dbReference type="EMBL" id="KAJ7414741.1"/>
    </source>
</evidence>
<feature type="compositionally biased region" description="Low complexity" evidence="1">
    <location>
        <begin position="625"/>
        <end position="636"/>
    </location>
</feature>
<feature type="region of interest" description="Disordered" evidence="1">
    <location>
        <begin position="273"/>
        <end position="292"/>
    </location>
</feature>
<reference evidence="2" key="1">
    <citation type="submission" date="2019-10" db="EMBL/GenBank/DDBJ databases">
        <authorList>
            <person name="Soares A.E.R."/>
            <person name="Aleixo A."/>
            <person name="Schneider P."/>
            <person name="Miyaki C.Y."/>
            <person name="Schneider M.P."/>
            <person name="Mello C."/>
            <person name="Vasconcelos A.T.R."/>
        </authorList>
    </citation>
    <scope>NUCLEOTIDE SEQUENCE</scope>
    <source>
        <tissue evidence="2">Muscle</tissue>
    </source>
</reference>
<feature type="compositionally biased region" description="Polar residues" evidence="1">
    <location>
        <begin position="508"/>
        <end position="520"/>
    </location>
</feature>
<name>A0ABQ9D4D8_9PASS</name>
<gene>
    <name evidence="2" type="primary">Nhsl2</name>
    <name evidence="2" type="ORF">WISP_81897</name>
</gene>
<dbReference type="PANTHER" id="PTHR23039:SF2">
    <property type="entry name" value="NHS-LIKE PROTEIN 2"/>
    <property type="match status" value="1"/>
</dbReference>